<comment type="caution">
    <text evidence="3">The sequence shown here is derived from an EMBL/GenBank/DDBJ whole genome shotgun (WGS) entry which is preliminary data.</text>
</comment>
<keyword evidence="1" id="KW-0560">Oxidoreductase</keyword>
<proteinExistence type="predicted"/>
<dbReference type="Pfam" id="PF00248">
    <property type="entry name" value="Aldo_ket_red"/>
    <property type="match status" value="1"/>
</dbReference>
<accession>A0A917LDT2</accession>
<sequence length="325" mass="36827">MKKRFIRDLEVSSIGLGCMGFSHGYGSGPDRNESIRLIRQAYHLGCTFFDTAEGYGNGSNEELVGEALKPIRDKIILATKFRIVKDSATASKETTLQQIRTHVEASLKRLRTDHIDLYYQHRVNKDIPVEEIAFSMGELIKEGKILAWGQSQATEEEIRRAHAVTPLTAIQSEYSIMERMFEKDVIPTCEELGIGFVPFSPLASGFLSGKISKDTKYEGDDVRRVITRFDRDNIIANQPLLDLITRFAESRKATPAQISLAWMLHKKDFIVPIPGSRKLERIQENLGAAEVELTDDEYDQIEEELANIEIHGNRTDEDIAKLREL</sequence>
<evidence type="ECO:0000256" key="1">
    <source>
        <dbReference type="ARBA" id="ARBA00023002"/>
    </source>
</evidence>
<dbReference type="EMBL" id="BMGR01000012">
    <property type="protein sequence ID" value="GGG15599.1"/>
    <property type="molecule type" value="Genomic_DNA"/>
</dbReference>
<dbReference type="PANTHER" id="PTHR43625:SF77">
    <property type="entry name" value="ALDO-KETO REDUCTASE"/>
    <property type="match status" value="1"/>
</dbReference>
<dbReference type="AlphaFoldDB" id="A0A917LDT2"/>
<dbReference type="GO" id="GO:0005737">
    <property type="term" value="C:cytoplasm"/>
    <property type="evidence" value="ECO:0007669"/>
    <property type="project" value="TreeGrafter"/>
</dbReference>
<protein>
    <submittedName>
        <fullName evidence="3">Aldo/keto reductase</fullName>
    </submittedName>
</protein>
<evidence type="ECO:0000313" key="4">
    <source>
        <dbReference type="Proteomes" id="UP000644756"/>
    </source>
</evidence>
<dbReference type="GO" id="GO:0016491">
    <property type="term" value="F:oxidoreductase activity"/>
    <property type="evidence" value="ECO:0007669"/>
    <property type="project" value="UniProtKB-KW"/>
</dbReference>
<gene>
    <name evidence="3" type="ORF">GCM10010916_35640</name>
</gene>
<dbReference type="CDD" id="cd19078">
    <property type="entry name" value="AKR_AKR13C1_2"/>
    <property type="match status" value="1"/>
</dbReference>
<dbReference type="PANTHER" id="PTHR43625">
    <property type="entry name" value="AFLATOXIN B1 ALDEHYDE REDUCTASE"/>
    <property type="match status" value="1"/>
</dbReference>
<feature type="domain" description="NADP-dependent oxidoreductase" evidence="2">
    <location>
        <begin position="14"/>
        <end position="303"/>
    </location>
</feature>
<dbReference type="SUPFAM" id="SSF51430">
    <property type="entry name" value="NAD(P)-linked oxidoreductase"/>
    <property type="match status" value="1"/>
</dbReference>
<dbReference type="InterPro" id="IPR036812">
    <property type="entry name" value="NAD(P)_OxRdtase_dom_sf"/>
</dbReference>
<dbReference type="InterPro" id="IPR023210">
    <property type="entry name" value="NADP_OxRdtase_dom"/>
</dbReference>
<keyword evidence="4" id="KW-1185">Reference proteome</keyword>
<dbReference type="InterPro" id="IPR050791">
    <property type="entry name" value="Aldo-Keto_reductase"/>
</dbReference>
<dbReference type="Proteomes" id="UP000644756">
    <property type="component" value="Unassembled WGS sequence"/>
</dbReference>
<organism evidence="3 4">
    <name type="scientific">Paenibacillus abyssi</name>
    <dbReference type="NCBI Taxonomy" id="1340531"/>
    <lineage>
        <taxon>Bacteria</taxon>
        <taxon>Bacillati</taxon>
        <taxon>Bacillota</taxon>
        <taxon>Bacilli</taxon>
        <taxon>Bacillales</taxon>
        <taxon>Paenibacillaceae</taxon>
        <taxon>Paenibacillus</taxon>
    </lineage>
</organism>
<evidence type="ECO:0000313" key="3">
    <source>
        <dbReference type="EMBL" id="GGG15599.1"/>
    </source>
</evidence>
<dbReference type="RefSeq" id="WP_188532421.1">
    <property type="nucleotide sequence ID" value="NZ_BMGR01000012.1"/>
</dbReference>
<dbReference type="Gene3D" id="3.20.20.100">
    <property type="entry name" value="NADP-dependent oxidoreductase domain"/>
    <property type="match status" value="1"/>
</dbReference>
<reference evidence="3" key="1">
    <citation type="journal article" date="2014" name="Int. J. Syst. Evol. Microbiol.">
        <title>Complete genome sequence of Corynebacterium casei LMG S-19264T (=DSM 44701T), isolated from a smear-ripened cheese.</title>
        <authorList>
            <consortium name="US DOE Joint Genome Institute (JGI-PGF)"/>
            <person name="Walter F."/>
            <person name="Albersmeier A."/>
            <person name="Kalinowski J."/>
            <person name="Ruckert C."/>
        </authorList>
    </citation>
    <scope>NUCLEOTIDE SEQUENCE</scope>
    <source>
        <strain evidence="3">CGMCC 1.12987</strain>
    </source>
</reference>
<name>A0A917LDT2_9BACL</name>
<reference evidence="3" key="2">
    <citation type="submission" date="2020-09" db="EMBL/GenBank/DDBJ databases">
        <authorList>
            <person name="Sun Q."/>
            <person name="Zhou Y."/>
        </authorList>
    </citation>
    <scope>NUCLEOTIDE SEQUENCE</scope>
    <source>
        <strain evidence="3">CGMCC 1.12987</strain>
    </source>
</reference>
<evidence type="ECO:0000259" key="2">
    <source>
        <dbReference type="Pfam" id="PF00248"/>
    </source>
</evidence>